<evidence type="ECO:0000313" key="2">
    <source>
        <dbReference type="EMBL" id="KAF9515728.1"/>
    </source>
</evidence>
<evidence type="ECO:0000256" key="1">
    <source>
        <dbReference type="SAM" id="MobiDB-lite"/>
    </source>
</evidence>
<feature type="region of interest" description="Disordered" evidence="1">
    <location>
        <begin position="1"/>
        <end position="28"/>
    </location>
</feature>
<reference evidence="2" key="1">
    <citation type="journal article" date="2020" name="Nat. Commun.">
        <title>Large-scale genome sequencing of mycorrhizal fungi provides insights into the early evolution of symbiotic traits.</title>
        <authorList>
            <person name="Miyauchi S."/>
            <person name="Kiss E."/>
            <person name="Kuo A."/>
            <person name="Drula E."/>
            <person name="Kohler A."/>
            <person name="Sanchez-Garcia M."/>
            <person name="Morin E."/>
            <person name="Andreopoulos B."/>
            <person name="Barry K.W."/>
            <person name="Bonito G."/>
            <person name="Buee M."/>
            <person name="Carver A."/>
            <person name="Chen C."/>
            <person name="Cichocki N."/>
            <person name="Clum A."/>
            <person name="Culley D."/>
            <person name="Crous P.W."/>
            <person name="Fauchery L."/>
            <person name="Girlanda M."/>
            <person name="Hayes R.D."/>
            <person name="Keri Z."/>
            <person name="LaButti K."/>
            <person name="Lipzen A."/>
            <person name="Lombard V."/>
            <person name="Magnuson J."/>
            <person name="Maillard F."/>
            <person name="Murat C."/>
            <person name="Nolan M."/>
            <person name="Ohm R.A."/>
            <person name="Pangilinan J."/>
            <person name="Pereira M.F."/>
            <person name="Perotto S."/>
            <person name="Peter M."/>
            <person name="Pfister S."/>
            <person name="Riley R."/>
            <person name="Sitrit Y."/>
            <person name="Stielow J.B."/>
            <person name="Szollosi G."/>
            <person name="Zifcakova L."/>
            <person name="Stursova M."/>
            <person name="Spatafora J.W."/>
            <person name="Tedersoo L."/>
            <person name="Vaario L.M."/>
            <person name="Yamada A."/>
            <person name="Yan M."/>
            <person name="Wang P."/>
            <person name="Xu J."/>
            <person name="Bruns T."/>
            <person name="Baldrian P."/>
            <person name="Vilgalys R."/>
            <person name="Dunand C."/>
            <person name="Henrissat B."/>
            <person name="Grigoriev I.V."/>
            <person name="Hibbett D."/>
            <person name="Nagy L.G."/>
            <person name="Martin F.M."/>
        </authorList>
    </citation>
    <scope>NUCLEOTIDE SEQUENCE</scope>
    <source>
        <strain evidence="2">UP504</strain>
    </source>
</reference>
<dbReference type="AlphaFoldDB" id="A0A9P6B152"/>
<comment type="caution">
    <text evidence="2">The sequence shown here is derived from an EMBL/GenBank/DDBJ whole genome shotgun (WGS) entry which is preliminary data.</text>
</comment>
<dbReference type="Proteomes" id="UP000886523">
    <property type="component" value="Unassembled WGS sequence"/>
</dbReference>
<protein>
    <submittedName>
        <fullName evidence="2">Uncharacterized protein</fullName>
    </submittedName>
</protein>
<accession>A0A9P6B152</accession>
<name>A0A9P6B152_9AGAM</name>
<dbReference type="EMBL" id="MU128947">
    <property type="protein sequence ID" value="KAF9515728.1"/>
    <property type="molecule type" value="Genomic_DNA"/>
</dbReference>
<keyword evidence="3" id="KW-1185">Reference proteome</keyword>
<organism evidence="2 3">
    <name type="scientific">Hydnum rufescens UP504</name>
    <dbReference type="NCBI Taxonomy" id="1448309"/>
    <lineage>
        <taxon>Eukaryota</taxon>
        <taxon>Fungi</taxon>
        <taxon>Dikarya</taxon>
        <taxon>Basidiomycota</taxon>
        <taxon>Agaricomycotina</taxon>
        <taxon>Agaricomycetes</taxon>
        <taxon>Cantharellales</taxon>
        <taxon>Hydnaceae</taxon>
        <taxon>Hydnum</taxon>
    </lineage>
</organism>
<evidence type="ECO:0000313" key="3">
    <source>
        <dbReference type="Proteomes" id="UP000886523"/>
    </source>
</evidence>
<gene>
    <name evidence="2" type="ORF">BS47DRAFT_742492</name>
</gene>
<sequence>MDTSGNRLGISTGNGGSAGGNATQATSGGRGGDILLQLSHSSTNHIGNIYHIYTHNSTTPTTDTQPNSGIYIFCRYGSFELRIELVARLFPLVIRIHYHV</sequence>
<proteinExistence type="predicted"/>